<dbReference type="SUPFAM" id="SSF56645">
    <property type="entry name" value="Acyl-CoA dehydrogenase NM domain-like"/>
    <property type="match status" value="1"/>
</dbReference>
<evidence type="ECO:0000259" key="8">
    <source>
        <dbReference type="Pfam" id="PF02770"/>
    </source>
</evidence>
<evidence type="ECO:0000256" key="5">
    <source>
        <dbReference type="RuleBase" id="RU362125"/>
    </source>
</evidence>
<comment type="caution">
    <text evidence="10">The sequence shown here is derived from an EMBL/GenBank/DDBJ whole genome shotgun (WGS) entry which is preliminary data.</text>
</comment>
<comment type="cofactor">
    <cofactor evidence="1 5">
        <name>FAD</name>
        <dbReference type="ChEBI" id="CHEBI:57692"/>
    </cofactor>
</comment>
<dbReference type="SUPFAM" id="SSF47203">
    <property type="entry name" value="Acyl-CoA dehydrogenase C-terminal domain-like"/>
    <property type="match status" value="1"/>
</dbReference>
<dbReference type="Gene3D" id="1.10.540.10">
    <property type="entry name" value="Acyl-CoA dehydrogenase/oxidase, N-terminal domain"/>
    <property type="match status" value="1"/>
</dbReference>
<reference evidence="11" key="1">
    <citation type="journal article" date="2019" name="Int. J. Syst. Evol. Microbiol.">
        <title>The Global Catalogue of Microorganisms (GCM) 10K type strain sequencing project: providing services to taxonomists for standard genome sequencing and annotation.</title>
        <authorList>
            <consortium name="The Broad Institute Genomics Platform"/>
            <consortium name="The Broad Institute Genome Sequencing Center for Infectious Disease"/>
            <person name="Wu L."/>
            <person name="Ma J."/>
        </authorList>
    </citation>
    <scope>NUCLEOTIDE SEQUENCE [LARGE SCALE GENOMIC DNA]</scope>
    <source>
        <strain evidence="11">JCM 17759</strain>
    </source>
</reference>
<evidence type="ECO:0000256" key="4">
    <source>
        <dbReference type="ARBA" id="ARBA00022827"/>
    </source>
</evidence>
<dbReference type="Gene3D" id="2.40.110.10">
    <property type="entry name" value="Butyryl-CoA Dehydrogenase, subunit A, domain 2"/>
    <property type="match status" value="1"/>
</dbReference>
<feature type="domain" description="Acyl-CoA oxidase/dehydrogenase middle" evidence="8">
    <location>
        <begin position="225"/>
        <end position="315"/>
    </location>
</feature>
<dbReference type="Gene3D" id="1.20.140.10">
    <property type="entry name" value="Butyryl-CoA Dehydrogenase, subunit A, domain 3"/>
    <property type="match status" value="1"/>
</dbReference>
<keyword evidence="5" id="KW-0560">Oxidoreductase</keyword>
<dbReference type="RefSeq" id="WP_345326732.1">
    <property type="nucleotide sequence ID" value="NZ_BAABGA010000073.1"/>
</dbReference>
<keyword evidence="3 5" id="KW-0285">Flavoprotein</keyword>
<feature type="domain" description="Acyl-CoA dehydrogenase/oxidase C-terminal" evidence="7">
    <location>
        <begin position="330"/>
        <end position="472"/>
    </location>
</feature>
<evidence type="ECO:0000256" key="6">
    <source>
        <dbReference type="SAM" id="MobiDB-lite"/>
    </source>
</evidence>
<keyword evidence="11" id="KW-1185">Reference proteome</keyword>
<protein>
    <recommendedName>
        <fullName evidence="12">Acyl-CoA dehydrogenase</fullName>
    </recommendedName>
</protein>
<gene>
    <name evidence="10" type="ORF">GCM10023156_51870</name>
</gene>
<feature type="domain" description="Acyl-CoA dehydrogenase/oxidase N-terminal" evidence="9">
    <location>
        <begin position="134"/>
        <end position="220"/>
    </location>
</feature>
<evidence type="ECO:0000313" key="11">
    <source>
        <dbReference type="Proteomes" id="UP001500840"/>
    </source>
</evidence>
<dbReference type="Pfam" id="PF02770">
    <property type="entry name" value="Acyl-CoA_dh_M"/>
    <property type="match status" value="1"/>
</dbReference>
<sequence length="665" mass="72618">MSLDIHPSEPTKPNSSAAKSDSKSNAKPDAAQPKADAKPSSESFAEVALRLGGASVDESKRTGLIDTADDQVEDLFAAQYKTTNSPVHRAVWDKQVPTELFEVDAMSQNESVSLVVEQSLKIVRKHRDGGTLLDDKGKITAKVLAELGSVGYWGLLVSPEFGGSGATMRQFAEMITQMATIDPTVAGLASVHGCIGAVDPVRSFGTDEQKKRFLPQLADGRRLSAFALTEPGAGSDLTALRTTAVLDGDDYVVNGEKLFITNAIPGRTIGLVCKIDGKPSVLVVDLPDDENEHFRLKRYGIYALRRANNNGLIFQDFRVPKDNLLVPSQGDGLTIAYHGLNLGRVSLCANAAGAMRWMLAEMLPWGAYRETYGQSIDRRELVRRRIGRLAGLIVACDAMTAWCADLLDQGYRGEMECIVAKIFGSEAQKEAAIELFMKTHGGRSFLEGHLFGDNVHEFLAPCIYEGEGEMLGMAFFKSLVKHHGKLFFEPIGRTLSELGTSQPNPLNPRHAWALRKPLSSYAKWWVGHQVSAARWSPLPMSDAKLAGHTKFAQRYLSQSGMRISTTMRTFQLKLADRQCRMSALSLDIQNAVVMLVTSLYAKASNDPITRAAADTVCRELQLKISGGKASNADFRQVTDLGNQIAEQGWSELDGVTSGEIMMPYK</sequence>
<evidence type="ECO:0000256" key="2">
    <source>
        <dbReference type="ARBA" id="ARBA00009347"/>
    </source>
</evidence>
<dbReference type="InterPro" id="IPR009100">
    <property type="entry name" value="AcylCoA_DH/oxidase_NM_dom_sf"/>
</dbReference>
<proteinExistence type="inferred from homology"/>
<dbReference type="InterPro" id="IPR037069">
    <property type="entry name" value="AcylCoA_DH/ox_N_sf"/>
</dbReference>
<dbReference type="Proteomes" id="UP001500840">
    <property type="component" value="Unassembled WGS sequence"/>
</dbReference>
<dbReference type="InterPro" id="IPR006089">
    <property type="entry name" value="Acyl-CoA_DH_CS"/>
</dbReference>
<dbReference type="InterPro" id="IPR013786">
    <property type="entry name" value="AcylCoA_DH/ox_N"/>
</dbReference>
<dbReference type="Pfam" id="PF00441">
    <property type="entry name" value="Acyl-CoA_dh_1"/>
    <property type="match status" value="1"/>
</dbReference>
<accession>A0ABP8NCE2</accession>
<comment type="similarity">
    <text evidence="2 5">Belongs to the acyl-CoA dehydrogenase family.</text>
</comment>
<dbReference type="PANTHER" id="PTHR43884:SF12">
    <property type="entry name" value="ISOVALERYL-COA DEHYDROGENASE, MITOCHONDRIAL-RELATED"/>
    <property type="match status" value="1"/>
</dbReference>
<evidence type="ECO:0000259" key="7">
    <source>
        <dbReference type="Pfam" id="PF00441"/>
    </source>
</evidence>
<dbReference type="InterPro" id="IPR009075">
    <property type="entry name" value="AcylCo_DH/oxidase_C"/>
</dbReference>
<dbReference type="InterPro" id="IPR046373">
    <property type="entry name" value="Acyl-CoA_Oxase/DH_mid-dom_sf"/>
</dbReference>
<dbReference type="EMBL" id="BAABGA010000073">
    <property type="protein sequence ID" value="GAA4464912.1"/>
    <property type="molecule type" value="Genomic_DNA"/>
</dbReference>
<evidence type="ECO:0000259" key="9">
    <source>
        <dbReference type="Pfam" id="PF02771"/>
    </source>
</evidence>
<dbReference type="InterPro" id="IPR006091">
    <property type="entry name" value="Acyl-CoA_Oxase/DH_mid-dom"/>
</dbReference>
<dbReference type="PROSITE" id="PS00072">
    <property type="entry name" value="ACYL_COA_DH_1"/>
    <property type="match status" value="1"/>
</dbReference>
<evidence type="ECO:0000313" key="10">
    <source>
        <dbReference type="EMBL" id="GAA4464912.1"/>
    </source>
</evidence>
<dbReference type="InterPro" id="IPR036250">
    <property type="entry name" value="AcylCo_DH-like_C"/>
</dbReference>
<name>A0ABP8NCE2_9BACT</name>
<dbReference type="PANTHER" id="PTHR43884">
    <property type="entry name" value="ACYL-COA DEHYDROGENASE"/>
    <property type="match status" value="1"/>
</dbReference>
<keyword evidence="4 5" id="KW-0274">FAD</keyword>
<evidence type="ECO:0008006" key="12">
    <source>
        <dbReference type="Google" id="ProtNLM"/>
    </source>
</evidence>
<organism evidence="10 11">
    <name type="scientific">Novipirellula rosea</name>
    <dbReference type="NCBI Taxonomy" id="1031540"/>
    <lineage>
        <taxon>Bacteria</taxon>
        <taxon>Pseudomonadati</taxon>
        <taxon>Planctomycetota</taxon>
        <taxon>Planctomycetia</taxon>
        <taxon>Pirellulales</taxon>
        <taxon>Pirellulaceae</taxon>
        <taxon>Novipirellula</taxon>
    </lineage>
</organism>
<dbReference type="CDD" id="cd00567">
    <property type="entry name" value="ACAD"/>
    <property type="match status" value="1"/>
</dbReference>
<feature type="region of interest" description="Disordered" evidence="6">
    <location>
        <begin position="1"/>
        <end position="43"/>
    </location>
</feature>
<dbReference type="Pfam" id="PF02771">
    <property type="entry name" value="Acyl-CoA_dh_N"/>
    <property type="match status" value="1"/>
</dbReference>
<evidence type="ECO:0000256" key="3">
    <source>
        <dbReference type="ARBA" id="ARBA00022630"/>
    </source>
</evidence>
<evidence type="ECO:0000256" key="1">
    <source>
        <dbReference type="ARBA" id="ARBA00001974"/>
    </source>
</evidence>